<keyword evidence="1" id="KW-0472">Membrane</keyword>
<protein>
    <submittedName>
        <fullName evidence="2">Uncharacterized protein</fullName>
    </submittedName>
</protein>
<dbReference type="HOGENOM" id="CLU_219760_0_0_9"/>
<organism evidence="2">
    <name type="scientific">Listeria seeligeri FSL N1-067</name>
    <dbReference type="NCBI Taxonomy" id="702453"/>
    <lineage>
        <taxon>Bacteria</taxon>
        <taxon>Bacillati</taxon>
        <taxon>Bacillota</taxon>
        <taxon>Bacilli</taxon>
        <taxon>Bacillales</taxon>
        <taxon>Listeriaceae</taxon>
        <taxon>Listeria</taxon>
    </lineage>
</organism>
<comment type="caution">
    <text evidence="2">The sequence shown here is derived from an EMBL/GenBank/DDBJ whole genome shotgun (WGS) entry which is preliminary data.</text>
</comment>
<dbReference type="EMBL" id="ADXJ01000131">
    <property type="protein sequence ID" value="EFS01454.1"/>
    <property type="molecule type" value="Genomic_DNA"/>
</dbReference>
<keyword evidence="1" id="KW-0812">Transmembrane</keyword>
<keyword evidence="1" id="KW-1133">Transmembrane helix</keyword>
<evidence type="ECO:0000256" key="1">
    <source>
        <dbReference type="SAM" id="Phobius"/>
    </source>
</evidence>
<dbReference type="Proteomes" id="UP000004302">
    <property type="component" value="Chromosome"/>
</dbReference>
<accession>E3ZLP5</accession>
<dbReference type="AlphaFoldDB" id="E3ZLP5"/>
<reference evidence="2" key="1">
    <citation type="journal article" date="2010" name="Microbiol. Resour. Announc.">
        <title>Comparative genomics of the bacterial genus Listeria: Genome evolution is characterized by limited gene acquisition and limited gene loss.</title>
        <authorList>
            <person name="den Bakker H.C."/>
            <person name="Cummings C.A."/>
            <person name="Ferreira V."/>
            <person name="Vatta P."/>
            <person name="Orsi R.H."/>
            <person name="Degoricija L."/>
            <person name="Barker M."/>
            <person name="Petrauskene O."/>
            <person name="Furtado M.R."/>
            <person name="Wiedmann M."/>
        </authorList>
    </citation>
    <scope>NUCLEOTIDE SEQUENCE [LARGE SCALE GENOMIC DNA]</scope>
    <source>
        <strain evidence="2">FSL N1-067</strain>
    </source>
</reference>
<proteinExistence type="predicted"/>
<evidence type="ECO:0000313" key="2">
    <source>
        <dbReference type="EMBL" id="EFS01454.1"/>
    </source>
</evidence>
<name>E3ZLP5_LISSE</name>
<sequence>MGVFPIKSVIEFAIVIIKTLLSFLGLSYSLIKSDLFCQV</sequence>
<gene>
    <name evidence="2" type="ORF">NT03LS_0330</name>
</gene>
<feature type="transmembrane region" description="Helical" evidence="1">
    <location>
        <begin position="12"/>
        <end position="31"/>
    </location>
</feature>